<protein>
    <submittedName>
        <fullName evidence="1">Uncharacterized protein</fullName>
    </submittedName>
</protein>
<proteinExistence type="predicted"/>
<dbReference type="EMBL" id="HACA01030764">
    <property type="protein sequence ID" value="CDW48125.1"/>
    <property type="molecule type" value="Transcribed_RNA"/>
</dbReference>
<organism evidence="1">
    <name type="scientific">Lepeophtheirus salmonis</name>
    <name type="common">Salmon louse</name>
    <name type="synonym">Caligus salmonis</name>
    <dbReference type="NCBI Taxonomy" id="72036"/>
    <lineage>
        <taxon>Eukaryota</taxon>
        <taxon>Metazoa</taxon>
        <taxon>Ecdysozoa</taxon>
        <taxon>Arthropoda</taxon>
        <taxon>Crustacea</taxon>
        <taxon>Multicrustacea</taxon>
        <taxon>Hexanauplia</taxon>
        <taxon>Copepoda</taxon>
        <taxon>Siphonostomatoida</taxon>
        <taxon>Caligidae</taxon>
        <taxon>Lepeophtheirus</taxon>
    </lineage>
</organism>
<evidence type="ECO:0000313" key="1">
    <source>
        <dbReference type="EMBL" id="CDW48125.1"/>
    </source>
</evidence>
<reference evidence="1" key="1">
    <citation type="submission" date="2014-05" db="EMBL/GenBank/DDBJ databases">
        <authorList>
            <person name="Chronopoulou M."/>
        </authorList>
    </citation>
    <scope>NUCLEOTIDE SEQUENCE</scope>
    <source>
        <tissue evidence="1">Whole organism</tissue>
    </source>
</reference>
<name>A0A0K2VCT5_LEPSM</name>
<sequence>MIMNYGLWYISRVIIYKEVSCISWPTHNTFSFYPQNWRHQKRIVEIQLSQPFNNKEINLVRQA</sequence>
<accession>A0A0K2VCT5</accession>
<dbReference type="AlphaFoldDB" id="A0A0K2VCT5"/>